<dbReference type="Pfam" id="PF01548">
    <property type="entry name" value="DEDD_Tnp_IS110"/>
    <property type="match status" value="1"/>
</dbReference>
<dbReference type="PANTHER" id="PTHR33055">
    <property type="entry name" value="TRANSPOSASE FOR INSERTION SEQUENCE ELEMENT IS1111A"/>
    <property type="match status" value="1"/>
</dbReference>
<dbReference type="GO" id="GO:0003677">
    <property type="term" value="F:DNA binding"/>
    <property type="evidence" value="ECO:0007669"/>
    <property type="project" value="InterPro"/>
</dbReference>
<dbReference type="AlphaFoldDB" id="A0A917D4M3"/>
<dbReference type="EMBL" id="BMGR01000008">
    <property type="protein sequence ID" value="GGG07751.1"/>
    <property type="molecule type" value="Genomic_DNA"/>
</dbReference>
<sequence>MNSTQNERINQITSSTLIIGIDIAKFKHVARAQDYRGVEFGRPITFENNREGFEMFVSWFRKIATEQGFQDTIVGMEPTGHYWLNLAYFLREHHITCAVVNPLHVKKSKELDDNSTTKNDIKDARVIAQLVKDGRYAVPHLP</sequence>
<protein>
    <recommendedName>
        <fullName evidence="1">Transposase IS110-like N-terminal domain-containing protein</fullName>
    </recommendedName>
</protein>
<evidence type="ECO:0000313" key="3">
    <source>
        <dbReference type="Proteomes" id="UP000644756"/>
    </source>
</evidence>
<dbReference type="GO" id="GO:0004803">
    <property type="term" value="F:transposase activity"/>
    <property type="evidence" value="ECO:0007669"/>
    <property type="project" value="InterPro"/>
</dbReference>
<dbReference type="RefSeq" id="WP_373289323.1">
    <property type="nucleotide sequence ID" value="NZ_BMGR01000008.1"/>
</dbReference>
<evidence type="ECO:0000313" key="2">
    <source>
        <dbReference type="EMBL" id="GGG07751.1"/>
    </source>
</evidence>
<name>A0A917D4M3_9BACL</name>
<evidence type="ECO:0000259" key="1">
    <source>
        <dbReference type="Pfam" id="PF01548"/>
    </source>
</evidence>
<keyword evidence="3" id="KW-1185">Reference proteome</keyword>
<feature type="domain" description="Transposase IS110-like N-terminal" evidence="1">
    <location>
        <begin position="19"/>
        <end position="132"/>
    </location>
</feature>
<reference evidence="2" key="1">
    <citation type="journal article" date="2014" name="Int. J. Syst. Evol. Microbiol.">
        <title>Complete genome sequence of Corynebacterium casei LMG S-19264T (=DSM 44701T), isolated from a smear-ripened cheese.</title>
        <authorList>
            <consortium name="US DOE Joint Genome Institute (JGI-PGF)"/>
            <person name="Walter F."/>
            <person name="Albersmeier A."/>
            <person name="Kalinowski J."/>
            <person name="Ruckert C."/>
        </authorList>
    </citation>
    <scope>NUCLEOTIDE SEQUENCE</scope>
    <source>
        <strain evidence="2">CGMCC 1.12987</strain>
    </source>
</reference>
<gene>
    <name evidence="2" type="ORF">GCM10010916_25810</name>
</gene>
<reference evidence="2" key="2">
    <citation type="submission" date="2020-09" db="EMBL/GenBank/DDBJ databases">
        <authorList>
            <person name="Sun Q."/>
            <person name="Zhou Y."/>
        </authorList>
    </citation>
    <scope>NUCLEOTIDE SEQUENCE</scope>
    <source>
        <strain evidence="2">CGMCC 1.12987</strain>
    </source>
</reference>
<dbReference type="InterPro" id="IPR047650">
    <property type="entry name" value="Transpos_IS110"/>
</dbReference>
<accession>A0A917D4M3</accession>
<dbReference type="Proteomes" id="UP000644756">
    <property type="component" value="Unassembled WGS sequence"/>
</dbReference>
<dbReference type="GO" id="GO:0006313">
    <property type="term" value="P:DNA transposition"/>
    <property type="evidence" value="ECO:0007669"/>
    <property type="project" value="InterPro"/>
</dbReference>
<proteinExistence type="predicted"/>
<organism evidence="2 3">
    <name type="scientific">Paenibacillus abyssi</name>
    <dbReference type="NCBI Taxonomy" id="1340531"/>
    <lineage>
        <taxon>Bacteria</taxon>
        <taxon>Bacillati</taxon>
        <taxon>Bacillota</taxon>
        <taxon>Bacilli</taxon>
        <taxon>Bacillales</taxon>
        <taxon>Paenibacillaceae</taxon>
        <taxon>Paenibacillus</taxon>
    </lineage>
</organism>
<comment type="caution">
    <text evidence="2">The sequence shown here is derived from an EMBL/GenBank/DDBJ whole genome shotgun (WGS) entry which is preliminary data.</text>
</comment>
<dbReference type="InterPro" id="IPR002525">
    <property type="entry name" value="Transp_IS110-like_N"/>
</dbReference>